<dbReference type="InterPro" id="IPR000352">
    <property type="entry name" value="Pep_chain_release_fac_I"/>
</dbReference>
<comment type="similarity">
    <text evidence="3">Belongs to the DPH4 family.</text>
</comment>
<dbReference type="InterPro" id="IPR036671">
    <property type="entry name" value="DPH_MB_sf"/>
</dbReference>
<dbReference type="EMBL" id="JAEPRC010000067">
    <property type="protein sequence ID" value="KAG2211402.1"/>
    <property type="molecule type" value="Genomic_DNA"/>
</dbReference>
<keyword evidence="9" id="KW-0408">Iron</keyword>
<name>A0A8H7VAC0_9FUNG</name>
<dbReference type="PROSITE" id="PS50076">
    <property type="entry name" value="DNAJ_2"/>
    <property type="match status" value="1"/>
</dbReference>
<comment type="caution">
    <text evidence="13">The sequence shown here is derived from an EMBL/GenBank/DDBJ whole genome shotgun (WGS) entry which is preliminary data.</text>
</comment>
<dbReference type="CDD" id="cd06257">
    <property type="entry name" value="DnaJ"/>
    <property type="match status" value="1"/>
</dbReference>
<keyword evidence="7" id="KW-0479">Metal-binding</keyword>
<evidence type="ECO:0000259" key="12">
    <source>
        <dbReference type="PROSITE" id="PS51074"/>
    </source>
</evidence>
<comment type="catalytic activity">
    <reaction evidence="1">
        <text>3-hydroxy-2-methylpropanoyl-CoA + H2O = 3-hydroxy-2-methylpropanoate + CoA + H(+)</text>
        <dbReference type="Rhea" id="RHEA:20888"/>
        <dbReference type="ChEBI" id="CHEBI:11805"/>
        <dbReference type="ChEBI" id="CHEBI:15377"/>
        <dbReference type="ChEBI" id="CHEBI:15378"/>
        <dbReference type="ChEBI" id="CHEBI:57287"/>
        <dbReference type="ChEBI" id="CHEBI:57340"/>
        <dbReference type="EC" id="3.1.2.4"/>
    </reaction>
</comment>
<evidence type="ECO:0000256" key="2">
    <source>
        <dbReference type="ARBA" id="ARBA00003474"/>
    </source>
</evidence>
<dbReference type="GO" id="GO:0046872">
    <property type="term" value="F:metal ion binding"/>
    <property type="evidence" value="ECO:0007669"/>
    <property type="project" value="UniProtKB-KW"/>
</dbReference>
<accession>A0A8H7VAC0</accession>
<dbReference type="InterPro" id="IPR045853">
    <property type="entry name" value="Pep_chain_release_fac_I_sf"/>
</dbReference>
<evidence type="ECO:0000256" key="8">
    <source>
        <dbReference type="ARBA" id="ARBA00022801"/>
    </source>
</evidence>
<dbReference type="NCBIfam" id="NF004127">
    <property type="entry name" value="PRK05617.1"/>
    <property type="match status" value="1"/>
</dbReference>
<protein>
    <recommendedName>
        <fullName evidence="6">Diphthamide biosynthesis protein 4</fullName>
        <ecNumber evidence="5">3.1.2.4</ecNumber>
    </recommendedName>
</protein>
<dbReference type="GO" id="GO:0032543">
    <property type="term" value="P:mitochondrial translation"/>
    <property type="evidence" value="ECO:0007669"/>
    <property type="project" value="UniProtKB-ARBA"/>
</dbReference>
<dbReference type="SUPFAM" id="SSF52096">
    <property type="entry name" value="ClpP/crotonase"/>
    <property type="match status" value="1"/>
</dbReference>
<evidence type="ECO:0000259" key="11">
    <source>
        <dbReference type="PROSITE" id="PS50076"/>
    </source>
</evidence>
<dbReference type="EC" id="3.1.2.4" evidence="5"/>
<dbReference type="Gene3D" id="3.10.660.10">
    <property type="entry name" value="DPH Zinc finger"/>
    <property type="match status" value="1"/>
</dbReference>
<evidence type="ECO:0000256" key="4">
    <source>
        <dbReference type="ARBA" id="ARBA00010835"/>
    </source>
</evidence>
<dbReference type="GO" id="GO:0003860">
    <property type="term" value="F:3-hydroxyisobutyryl-CoA hydrolase activity"/>
    <property type="evidence" value="ECO:0007669"/>
    <property type="project" value="UniProtKB-EC"/>
</dbReference>
<dbReference type="Pfam" id="PF05207">
    <property type="entry name" value="Zn_ribbon_CSL"/>
    <property type="match status" value="1"/>
</dbReference>
<dbReference type="CDD" id="cd06558">
    <property type="entry name" value="crotonase-like"/>
    <property type="match status" value="1"/>
</dbReference>
<dbReference type="Gene3D" id="1.10.287.110">
    <property type="entry name" value="DnaJ domain"/>
    <property type="match status" value="1"/>
</dbReference>
<dbReference type="InterPro" id="IPR001623">
    <property type="entry name" value="DnaJ_domain"/>
</dbReference>
<feature type="compositionally biased region" description="Basic residues" evidence="10">
    <location>
        <begin position="659"/>
        <end position="672"/>
    </location>
</feature>
<dbReference type="SUPFAM" id="SSF46565">
    <property type="entry name" value="Chaperone J-domain"/>
    <property type="match status" value="1"/>
</dbReference>
<dbReference type="Pfam" id="PF00472">
    <property type="entry name" value="RF-1"/>
    <property type="match status" value="1"/>
</dbReference>
<dbReference type="Pfam" id="PF16113">
    <property type="entry name" value="ECH_2"/>
    <property type="match status" value="1"/>
</dbReference>
<dbReference type="GO" id="GO:0005739">
    <property type="term" value="C:mitochondrion"/>
    <property type="evidence" value="ECO:0007669"/>
    <property type="project" value="TreeGrafter"/>
</dbReference>
<comment type="function">
    <text evidence="2">Required for the first step of diphthamide biosynthesis, the transfer of 3-amino-3-carboxypropyl from S-adenosyl-L-methionine to a histidine residue. Diphthamide is a post-translational modification of histidine which occurs in elongation factor 2.</text>
</comment>
<keyword evidence="14" id="KW-1185">Reference proteome</keyword>
<reference evidence="13" key="1">
    <citation type="submission" date="2020-12" db="EMBL/GenBank/DDBJ databases">
        <title>Metabolic potential, ecology and presence of endohyphal bacteria is reflected in genomic diversity of Mucoromycotina.</title>
        <authorList>
            <person name="Muszewska A."/>
            <person name="Okrasinska A."/>
            <person name="Steczkiewicz K."/>
            <person name="Drgas O."/>
            <person name="Orlowska M."/>
            <person name="Perlinska-Lenart U."/>
            <person name="Aleksandrzak-Piekarczyk T."/>
            <person name="Szatraj K."/>
            <person name="Zielenkiewicz U."/>
            <person name="Pilsyk S."/>
            <person name="Malc E."/>
            <person name="Mieczkowski P."/>
            <person name="Kruszewska J.S."/>
            <person name="Biernat P."/>
            <person name="Pawlowska J."/>
        </authorList>
    </citation>
    <scope>NUCLEOTIDE SEQUENCE</scope>
    <source>
        <strain evidence="13">CBS 226.32</strain>
    </source>
</reference>
<proteinExistence type="inferred from homology"/>
<dbReference type="InterPro" id="IPR029045">
    <property type="entry name" value="ClpP/crotonase-like_dom_sf"/>
</dbReference>
<evidence type="ECO:0000256" key="9">
    <source>
        <dbReference type="ARBA" id="ARBA00023004"/>
    </source>
</evidence>
<feature type="compositionally biased region" description="Polar residues" evidence="10">
    <location>
        <begin position="676"/>
        <end position="695"/>
    </location>
</feature>
<dbReference type="PROSITE" id="PS51074">
    <property type="entry name" value="DPH_MB"/>
    <property type="match status" value="1"/>
</dbReference>
<gene>
    <name evidence="13" type="ORF">INT46_001633</name>
</gene>
<dbReference type="InterPro" id="IPR036869">
    <property type="entry name" value="J_dom_sf"/>
</dbReference>
<dbReference type="Proteomes" id="UP000650833">
    <property type="component" value="Unassembled WGS sequence"/>
</dbReference>
<evidence type="ECO:0000256" key="1">
    <source>
        <dbReference type="ARBA" id="ARBA00001709"/>
    </source>
</evidence>
<dbReference type="InterPro" id="IPR032259">
    <property type="entry name" value="HIBYL-CoA-H"/>
</dbReference>
<dbReference type="Gene3D" id="3.90.226.10">
    <property type="entry name" value="2-enoyl-CoA Hydratase, Chain A, domain 1"/>
    <property type="match status" value="1"/>
</dbReference>
<dbReference type="PANTHER" id="PTHR43176:SF3">
    <property type="entry name" value="3-HYDROXYISOBUTYRYL-COA HYDROLASE, MITOCHONDRIAL"/>
    <property type="match status" value="1"/>
</dbReference>
<feature type="region of interest" description="Disordered" evidence="10">
    <location>
        <begin position="653"/>
        <end position="695"/>
    </location>
</feature>
<dbReference type="AlphaFoldDB" id="A0A8H7VAC0"/>
<dbReference type="InterPro" id="IPR007872">
    <property type="entry name" value="DPH_MB_dom"/>
</dbReference>
<evidence type="ECO:0000256" key="10">
    <source>
        <dbReference type="SAM" id="MobiDB-lite"/>
    </source>
</evidence>
<keyword evidence="8" id="KW-0378">Hydrolase</keyword>
<dbReference type="GO" id="GO:0006574">
    <property type="term" value="P:L-valine catabolic process"/>
    <property type="evidence" value="ECO:0007669"/>
    <property type="project" value="TreeGrafter"/>
</dbReference>
<dbReference type="InterPro" id="IPR045004">
    <property type="entry name" value="ECH_dom"/>
</dbReference>
<dbReference type="SUPFAM" id="SSF75620">
    <property type="entry name" value="Release factor"/>
    <property type="match status" value="1"/>
</dbReference>
<dbReference type="Pfam" id="PF00226">
    <property type="entry name" value="DnaJ"/>
    <property type="match status" value="1"/>
</dbReference>
<dbReference type="OrthoDB" id="1737613at2759"/>
<organism evidence="13 14">
    <name type="scientific">Mucor plumbeus</name>
    <dbReference type="NCBI Taxonomy" id="97098"/>
    <lineage>
        <taxon>Eukaryota</taxon>
        <taxon>Fungi</taxon>
        <taxon>Fungi incertae sedis</taxon>
        <taxon>Mucoromycota</taxon>
        <taxon>Mucoromycotina</taxon>
        <taxon>Mucoromycetes</taxon>
        <taxon>Mucorales</taxon>
        <taxon>Mucorineae</taxon>
        <taxon>Mucoraceae</taxon>
        <taxon>Mucor</taxon>
    </lineage>
</organism>
<dbReference type="Gene3D" id="3.30.160.20">
    <property type="match status" value="1"/>
</dbReference>
<evidence type="ECO:0000313" key="13">
    <source>
        <dbReference type="EMBL" id="KAG2211402.1"/>
    </source>
</evidence>
<evidence type="ECO:0000256" key="7">
    <source>
        <dbReference type="ARBA" id="ARBA00022723"/>
    </source>
</evidence>
<dbReference type="SUPFAM" id="SSF144217">
    <property type="entry name" value="CSL zinc finger"/>
    <property type="match status" value="1"/>
</dbReference>
<sequence>MSLPYCSVIFLAYYASQCQESTNQELFKTQISTETHLHFEDDLPETHVLHRKLSGARMFILNRPEKLNALNLSMIRNIGPQLKAWDVSKLAKVILMKGVGKGKFSVGDDILDVLTRAKQKDPDALYFFQDKFRLVQMIATLQTPYVAVLDGYALGGALGLFVHGPFRIATEKTIFATPEVSLGAFLNSGSSFYLSRLDGEIGPYLALTGHRLEGIDAFYAGIATHYIPSSRLAALEDRLIDLETSEHEIIQRVLEKFVDKKPVDKIGFSKEIRESIDRCFAFNTVEEIIVALDKEKSSKWTRETKQRLTTYSPTSLKVTLKALRKAKSMSLVQCLNMEFDLIQKFLVTKDFHEGVEATFLSKPRRKPQWQPPQLAGISEEDIEQLYFSYASPNELSLPSKMDLRTYPHSRFTLPSEEEVRLAITGEGPEFRIEGRLKEEEEIITWFVNGHRGKWGVREKILDIIDRKTVGTEEEVSETASSDIIKQRFQQLILEHHPDKRTNNNDDTQAHKILKAWEILRSPSSRKNYDIELQCQRNKKDLAIGAEVDLDDMEYDDDDKSFSLVCRCSGDYVITEDELETGIDVVGFETFVKGSGPGGQCINKRSSCVDLRHIPTGIRVQCQQSRSLADNRGIARKLLREKLDELINGNLSKNGQKAAKIAKQKARRAKRAKDKYSNPQQKATDDTTLPSSSSAE</sequence>
<feature type="domain" description="DPH-type MB" evidence="12">
    <location>
        <begin position="543"/>
        <end position="585"/>
    </location>
</feature>
<evidence type="ECO:0000256" key="6">
    <source>
        <dbReference type="ARBA" id="ARBA00021797"/>
    </source>
</evidence>
<evidence type="ECO:0000256" key="5">
    <source>
        <dbReference type="ARBA" id="ARBA00011915"/>
    </source>
</evidence>
<evidence type="ECO:0000313" key="14">
    <source>
        <dbReference type="Proteomes" id="UP000650833"/>
    </source>
</evidence>
<comment type="similarity">
    <text evidence="4">Belongs to the prokaryotic/mitochondrial release factor family.</text>
</comment>
<dbReference type="SMART" id="SM00271">
    <property type="entry name" value="DnaJ"/>
    <property type="match status" value="1"/>
</dbReference>
<evidence type="ECO:0000256" key="3">
    <source>
        <dbReference type="ARBA" id="ARBA00006169"/>
    </source>
</evidence>
<feature type="domain" description="J" evidence="11">
    <location>
        <begin position="464"/>
        <end position="532"/>
    </location>
</feature>
<dbReference type="GO" id="GO:0003747">
    <property type="term" value="F:translation release factor activity"/>
    <property type="evidence" value="ECO:0007669"/>
    <property type="project" value="InterPro"/>
</dbReference>
<dbReference type="PANTHER" id="PTHR43176">
    <property type="entry name" value="3-HYDROXYISOBUTYRYL-COA HYDROLASE-RELATED"/>
    <property type="match status" value="1"/>
</dbReference>